<dbReference type="EMBL" id="SPHZ02000004">
    <property type="protein sequence ID" value="KAF0921662.1"/>
    <property type="molecule type" value="Genomic_DNA"/>
</dbReference>
<comment type="caution">
    <text evidence="1">The sequence shown here is derived from an EMBL/GenBank/DDBJ whole genome shotgun (WGS) entry which is preliminary data.</text>
</comment>
<evidence type="ECO:0000313" key="2">
    <source>
        <dbReference type="Proteomes" id="UP000479710"/>
    </source>
</evidence>
<proteinExistence type="predicted"/>
<accession>A0A6G1EB65</accession>
<name>A0A6G1EB65_9ORYZ</name>
<dbReference type="Proteomes" id="UP000479710">
    <property type="component" value="Unassembled WGS sequence"/>
</dbReference>
<organism evidence="1 2">
    <name type="scientific">Oryza meyeriana var. granulata</name>
    <dbReference type="NCBI Taxonomy" id="110450"/>
    <lineage>
        <taxon>Eukaryota</taxon>
        <taxon>Viridiplantae</taxon>
        <taxon>Streptophyta</taxon>
        <taxon>Embryophyta</taxon>
        <taxon>Tracheophyta</taxon>
        <taxon>Spermatophyta</taxon>
        <taxon>Magnoliopsida</taxon>
        <taxon>Liliopsida</taxon>
        <taxon>Poales</taxon>
        <taxon>Poaceae</taxon>
        <taxon>BOP clade</taxon>
        <taxon>Oryzoideae</taxon>
        <taxon>Oryzeae</taxon>
        <taxon>Oryzinae</taxon>
        <taxon>Oryza</taxon>
        <taxon>Oryza meyeriana</taxon>
    </lineage>
</organism>
<dbReference type="AlphaFoldDB" id="A0A6G1EB65"/>
<keyword evidence="2" id="KW-1185">Reference proteome</keyword>
<sequence length="78" mass="7832">MAAWAWREVGRVGHARIGSACPTGRVCKAVGAVEGMGEGVAQVARVLGGGVHRSDTLLGEAVLEGGTMASEGAVSLQE</sequence>
<protein>
    <submittedName>
        <fullName evidence="1">Uncharacterized protein</fullName>
    </submittedName>
</protein>
<gene>
    <name evidence="1" type="ORF">E2562_013400</name>
</gene>
<reference evidence="1 2" key="1">
    <citation type="submission" date="2019-11" db="EMBL/GenBank/DDBJ databases">
        <title>Whole genome sequence of Oryza granulata.</title>
        <authorList>
            <person name="Li W."/>
        </authorList>
    </citation>
    <scope>NUCLEOTIDE SEQUENCE [LARGE SCALE GENOMIC DNA]</scope>
    <source>
        <strain evidence="2">cv. Menghai</strain>
        <tissue evidence="1">Leaf</tissue>
    </source>
</reference>
<evidence type="ECO:0000313" key="1">
    <source>
        <dbReference type="EMBL" id="KAF0921662.1"/>
    </source>
</evidence>